<organism evidence="3 4">
    <name type="scientific">Candidatus Woesebacteria bacterium RBG_13_34_9</name>
    <dbReference type="NCBI Taxonomy" id="1802477"/>
    <lineage>
        <taxon>Bacteria</taxon>
        <taxon>Candidatus Woeseibacteriota</taxon>
    </lineage>
</organism>
<dbReference type="AlphaFoldDB" id="A0A1F7X341"/>
<dbReference type="PROSITE" id="PS50164">
    <property type="entry name" value="GIY_YIG"/>
    <property type="match status" value="1"/>
</dbReference>
<dbReference type="Proteomes" id="UP000179219">
    <property type="component" value="Unassembled WGS sequence"/>
</dbReference>
<dbReference type="InterPro" id="IPR050190">
    <property type="entry name" value="UPF0213_domain"/>
</dbReference>
<evidence type="ECO:0000313" key="4">
    <source>
        <dbReference type="Proteomes" id="UP000179219"/>
    </source>
</evidence>
<evidence type="ECO:0000313" key="3">
    <source>
        <dbReference type="EMBL" id="OGM09109.1"/>
    </source>
</evidence>
<dbReference type="PANTHER" id="PTHR34477:SF1">
    <property type="entry name" value="UPF0213 PROTEIN YHBQ"/>
    <property type="match status" value="1"/>
</dbReference>
<feature type="domain" description="GIY-YIG" evidence="2">
    <location>
        <begin position="1"/>
        <end position="81"/>
    </location>
</feature>
<dbReference type="Pfam" id="PF01541">
    <property type="entry name" value="GIY-YIG"/>
    <property type="match status" value="1"/>
</dbReference>
<name>A0A1F7X341_9BACT</name>
<proteinExistence type="inferred from homology"/>
<sequence length="84" mass="10180">MYYFYILRSLVNEKLYLGYTNNLKKRLKSHNSKSNKASKPFSPYELIFYSGFKNKKDAIECEKYYKTTSGWRRMKKMLKNTLKL</sequence>
<comment type="caution">
    <text evidence="3">The sequence shown here is derived from an EMBL/GenBank/DDBJ whole genome shotgun (WGS) entry which is preliminary data.</text>
</comment>
<dbReference type="SUPFAM" id="SSF82771">
    <property type="entry name" value="GIY-YIG endonuclease"/>
    <property type="match status" value="1"/>
</dbReference>
<accession>A0A1F7X341</accession>
<dbReference type="InterPro" id="IPR000305">
    <property type="entry name" value="GIY-YIG_endonuc"/>
</dbReference>
<evidence type="ECO:0000259" key="2">
    <source>
        <dbReference type="PROSITE" id="PS50164"/>
    </source>
</evidence>
<dbReference type="Gene3D" id="3.40.1440.10">
    <property type="entry name" value="GIY-YIG endonuclease"/>
    <property type="match status" value="1"/>
</dbReference>
<evidence type="ECO:0000256" key="1">
    <source>
        <dbReference type="ARBA" id="ARBA00007435"/>
    </source>
</evidence>
<dbReference type="InterPro" id="IPR035901">
    <property type="entry name" value="GIY-YIG_endonuc_sf"/>
</dbReference>
<gene>
    <name evidence="3" type="ORF">A2159_00610</name>
</gene>
<dbReference type="EMBL" id="MGFP01000028">
    <property type="protein sequence ID" value="OGM09109.1"/>
    <property type="molecule type" value="Genomic_DNA"/>
</dbReference>
<comment type="similarity">
    <text evidence="1">Belongs to the UPF0213 family.</text>
</comment>
<dbReference type="PANTHER" id="PTHR34477">
    <property type="entry name" value="UPF0213 PROTEIN YHBQ"/>
    <property type="match status" value="1"/>
</dbReference>
<protein>
    <recommendedName>
        <fullName evidence="2">GIY-YIG domain-containing protein</fullName>
    </recommendedName>
</protein>
<reference evidence="3 4" key="1">
    <citation type="journal article" date="2016" name="Nat. Commun.">
        <title>Thousands of microbial genomes shed light on interconnected biogeochemical processes in an aquifer system.</title>
        <authorList>
            <person name="Anantharaman K."/>
            <person name="Brown C.T."/>
            <person name="Hug L.A."/>
            <person name="Sharon I."/>
            <person name="Castelle C.J."/>
            <person name="Probst A.J."/>
            <person name="Thomas B.C."/>
            <person name="Singh A."/>
            <person name="Wilkins M.J."/>
            <person name="Karaoz U."/>
            <person name="Brodie E.L."/>
            <person name="Williams K.H."/>
            <person name="Hubbard S.S."/>
            <person name="Banfield J.F."/>
        </authorList>
    </citation>
    <scope>NUCLEOTIDE SEQUENCE [LARGE SCALE GENOMIC DNA]</scope>
</reference>